<feature type="domain" description="PAC" evidence="3">
    <location>
        <begin position="521"/>
        <end position="574"/>
    </location>
</feature>
<feature type="domain" description="PAS" evidence="2">
    <location>
        <begin position="316"/>
        <end position="362"/>
    </location>
</feature>
<proteinExistence type="predicted"/>
<dbReference type="SMART" id="SM00065">
    <property type="entry name" value="GAF"/>
    <property type="match status" value="2"/>
</dbReference>
<evidence type="ECO:0000256" key="1">
    <source>
        <dbReference type="SAM" id="Coils"/>
    </source>
</evidence>
<dbReference type="AlphaFoldDB" id="A0A101HN61"/>
<dbReference type="Pfam" id="PF13188">
    <property type="entry name" value="PAS_8"/>
    <property type="match status" value="1"/>
</dbReference>
<evidence type="ECO:0000313" key="5">
    <source>
        <dbReference type="Proteomes" id="UP000054092"/>
    </source>
</evidence>
<dbReference type="PANTHER" id="PTHR44757:SF2">
    <property type="entry name" value="BIOFILM ARCHITECTURE MAINTENANCE PROTEIN MBAA"/>
    <property type="match status" value="1"/>
</dbReference>
<dbReference type="Pfam" id="PF13185">
    <property type="entry name" value="GAF_2"/>
    <property type="match status" value="2"/>
</dbReference>
<organism evidence="4 5">
    <name type="scientific">Mesotoga prima</name>
    <dbReference type="NCBI Taxonomy" id="1184387"/>
    <lineage>
        <taxon>Bacteria</taxon>
        <taxon>Thermotogati</taxon>
        <taxon>Thermotogota</taxon>
        <taxon>Thermotogae</taxon>
        <taxon>Kosmotogales</taxon>
        <taxon>Kosmotogaceae</taxon>
        <taxon>Mesotoga</taxon>
    </lineage>
</organism>
<dbReference type="InterPro" id="IPR001610">
    <property type="entry name" value="PAC"/>
</dbReference>
<dbReference type="PANTHER" id="PTHR44757">
    <property type="entry name" value="DIGUANYLATE CYCLASE DGCP"/>
    <property type="match status" value="1"/>
</dbReference>
<dbReference type="CDD" id="cd00130">
    <property type="entry name" value="PAS"/>
    <property type="match status" value="2"/>
</dbReference>
<dbReference type="Gene3D" id="3.30.450.40">
    <property type="match status" value="3"/>
</dbReference>
<dbReference type="InterPro" id="IPR029016">
    <property type="entry name" value="GAF-like_dom_sf"/>
</dbReference>
<dbReference type="InterPro" id="IPR013655">
    <property type="entry name" value="PAS_fold_3"/>
</dbReference>
<dbReference type="PROSITE" id="PS50113">
    <property type="entry name" value="PAC"/>
    <property type="match status" value="2"/>
</dbReference>
<dbReference type="SUPFAM" id="SSF55785">
    <property type="entry name" value="PYP-like sensor domain (PAS domain)"/>
    <property type="match status" value="2"/>
</dbReference>
<dbReference type="InterPro" id="IPR052155">
    <property type="entry name" value="Biofilm_reg_signaling"/>
</dbReference>
<dbReference type="PROSITE" id="PS50112">
    <property type="entry name" value="PAS"/>
    <property type="match status" value="2"/>
</dbReference>
<dbReference type="Gene3D" id="3.30.450.20">
    <property type="entry name" value="PAS domain"/>
    <property type="match status" value="3"/>
</dbReference>
<gene>
    <name evidence="4" type="ORF">XD94_1269</name>
</gene>
<evidence type="ECO:0000259" key="2">
    <source>
        <dbReference type="PROSITE" id="PS50112"/>
    </source>
</evidence>
<feature type="domain" description="PAS" evidence="2">
    <location>
        <begin position="448"/>
        <end position="518"/>
    </location>
</feature>
<dbReference type="Pfam" id="PF00989">
    <property type="entry name" value="PAS"/>
    <property type="match status" value="1"/>
</dbReference>
<evidence type="ECO:0000313" key="4">
    <source>
        <dbReference type="EMBL" id="KUK79938.1"/>
    </source>
</evidence>
<dbReference type="SUPFAM" id="SSF55781">
    <property type="entry name" value="GAF domain-like"/>
    <property type="match status" value="3"/>
</dbReference>
<sequence length="850" mass="96900">MQNDALLNLDPVFSSFEEAIIVLDKTRRIIYLNAKAEQWFGNNPSTLNSHSISKWTNAITKQVALFNLVDHSLKSTNSKPIGEILLELHDSKDWMLVEAKEAPFDWQDKTYILLTMQEVKKKYLAEEVQRAVYEISDAAVSTADLDALFKRVHEIISSLMPANNLYIAIYDANSEYITFPYYVDERDYLQPDERKIKARDRKAKRGLTEYLLHLGQPALLTDQKISDLTKQGEIRMIGSLPLEWLGIPLKTLQGKVIGVLVIQTYIQGIQYTEQDRDLLEFVSTQIAMAIDRKLMEEKRQQELELFAAGPVVVFKLLVENQDSRIMEYVSPNIEQFGYQPEQFLSGELSFLEIVHPEDKNLVINLSSSHSSDSANFLSEEYRILTANGEIRWVYDLTYIHKVKGNELVEFIFYIYDITHHKETENALQLINETLENRVLERTSQLKETQDFLQLVIDTIPAPVFILDRDLVYQGCNHAYEELNGITQKELIGKTIPEIWHSDLAKQFAEENMEILTTGISKSYESQNPTVDGNYRNLVYIKAPYYRESSAEPAGLVGVAMDITDRKRNEKLQSTIYQISEAANATNDLDELFTFIHQVVNELIPARNLYIAIYDAETDSVSFPYFVDEFSESPEPRVAGTGITEYVIKSGEPLLLTYENEEEVTTQNEIAPTGADSSQWLGVPLQIETGKTIGVLVVQTYDEREISYTESDKELLTFVSNQIALAIERKQAQEALHKLNQELEQKVAKRTQQLNEQLAELTQRERELSSVVSMAQALRETHQLDEIYEAVLESTRVAIGASGVSIAILDQEADELVYIPGIGNFQTHKDLRLKPDAGAAGWVVRNKKVYL</sequence>
<dbReference type="EMBL" id="LGGP01000232">
    <property type="protein sequence ID" value="KUK79938.1"/>
    <property type="molecule type" value="Genomic_DNA"/>
</dbReference>
<feature type="coiled-coil region" evidence="1">
    <location>
        <begin position="721"/>
        <end position="770"/>
    </location>
</feature>
<keyword evidence="1" id="KW-0175">Coiled coil</keyword>
<dbReference type="GO" id="GO:0006355">
    <property type="term" value="P:regulation of DNA-templated transcription"/>
    <property type="evidence" value="ECO:0007669"/>
    <property type="project" value="InterPro"/>
</dbReference>
<dbReference type="SMART" id="SM00086">
    <property type="entry name" value="PAC"/>
    <property type="match status" value="3"/>
</dbReference>
<dbReference type="Proteomes" id="UP000054092">
    <property type="component" value="Unassembled WGS sequence"/>
</dbReference>
<dbReference type="NCBIfam" id="TIGR00229">
    <property type="entry name" value="sensory_box"/>
    <property type="match status" value="2"/>
</dbReference>
<feature type="domain" description="PAC" evidence="3">
    <location>
        <begin position="377"/>
        <end position="429"/>
    </location>
</feature>
<protein>
    <submittedName>
        <fullName evidence="4">GAF domain/GGDEF domain/EAL domain-containing protein</fullName>
    </submittedName>
</protein>
<evidence type="ECO:0000259" key="3">
    <source>
        <dbReference type="PROSITE" id="PS50113"/>
    </source>
</evidence>
<dbReference type="InterPro" id="IPR003018">
    <property type="entry name" value="GAF"/>
</dbReference>
<name>A0A101HN61_9BACT</name>
<dbReference type="InterPro" id="IPR013767">
    <property type="entry name" value="PAS_fold"/>
</dbReference>
<dbReference type="Pfam" id="PF08447">
    <property type="entry name" value="PAS_3"/>
    <property type="match status" value="1"/>
</dbReference>
<accession>A0A101HN61</accession>
<comment type="caution">
    <text evidence="4">The sequence shown here is derived from an EMBL/GenBank/DDBJ whole genome shotgun (WGS) entry which is preliminary data.</text>
</comment>
<dbReference type="InterPro" id="IPR000700">
    <property type="entry name" value="PAS-assoc_C"/>
</dbReference>
<dbReference type="SMART" id="SM00091">
    <property type="entry name" value="PAS"/>
    <property type="match status" value="3"/>
</dbReference>
<reference evidence="5" key="1">
    <citation type="journal article" date="2015" name="MBio">
        <title>Genome-Resolved Metagenomic Analysis Reveals Roles for Candidate Phyla and Other Microbial Community Members in Biogeochemical Transformations in Oil Reservoirs.</title>
        <authorList>
            <person name="Hu P."/>
            <person name="Tom L."/>
            <person name="Singh A."/>
            <person name="Thomas B.C."/>
            <person name="Baker B.J."/>
            <person name="Piceno Y.M."/>
            <person name="Andersen G.L."/>
            <person name="Banfield J.F."/>
        </authorList>
    </citation>
    <scope>NUCLEOTIDE SEQUENCE [LARGE SCALE GENOMIC DNA]</scope>
</reference>
<feature type="non-terminal residue" evidence="4">
    <location>
        <position position="850"/>
    </location>
</feature>
<dbReference type="InterPro" id="IPR000014">
    <property type="entry name" value="PAS"/>
</dbReference>
<dbReference type="InterPro" id="IPR035965">
    <property type="entry name" value="PAS-like_dom_sf"/>
</dbReference>